<reference evidence="7" key="1">
    <citation type="journal article" date="2023" name="G3 (Bethesda)">
        <title>A reference genome for the long-term kleptoplast-retaining sea slug Elysia crispata morphotype clarki.</title>
        <authorList>
            <person name="Eastman K.E."/>
            <person name="Pendleton A.L."/>
            <person name="Shaikh M.A."/>
            <person name="Suttiyut T."/>
            <person name="Ogas R."/>
            <person name="Tomko P."/>
            <person name="Gavelis G."/>
            <person name="Widhalm J.R."/>
            <person name="Wisecaver J.H."/>
        </authorList>
    </citation>
    <scope>NUCLEOTIDE SEQUENCE</scope>
    <source>
        <strain evidence="7">ECLA1</strain>
    </source>
</reference>
<dbReference type="AlphaFoldDB" id="A0AAE1E763"/>
<comment type="caution">
    <text evidence="7">The sequence shown here is derived from an EMBL/GenBank/DDBJ whole genome shotgun (WGS) entry which is preliminary data.</text>
</comment>
<keyword evidence="3 5" id="KW-1133">Transmembrane helix</keyword>
<organism evidence="7 8">
    <name type="scientific">Elysia crispata</name>
    <name type="common">lettuce slug</name>
    <dbReference type="NCBI Taxonomy" id="231223"/>
    <lineage>
        <taxon>Eukaryota</taxon>
        <taxon>Metazoa</taxon>
        <taxon>Spiralia</taxon>
        <taxon>Lophotrochozoa</taxon>
        <taxon>Mollusca</taxon>
        <taxon>Gastropoda</taxon>
        <taxon>Heterobranchia</taxon>
        <taxon>Euthyneura</taxon>
        <taxon>Panpulmonata</taxon>
        <taxon>Sacoglossa</taxon>
        <taxon>Placobranchoidea</taxon>
        <taxon>Plakobranchidae</taxon>
        <taxon>Elysia</taxon>
    </lineage>
</organism>
<feature type="transmembrane region" description="Helical" evidence="5">
    <location>
        <begin position="112"/>
        <end position="134"/>
    </location>
</feature>
<name>A0AAE1E763_9GAST</name>
<accession>A0AAE1E763</accession>
<evidence type="ECO:0000256" key="5">
    <source>
        <dbReference type="SAM" id="Phobius"/>
    </source>
</evidence>
<comment type="subcellular location">
    <subcellularLocation>
        <location evidence="1">Membrane</location>
    </subcellularLocation>
</comment>
<dbReference type="Gene3D" id="1.20.1070.10">
    <property type="entry name" value="Rhodopsin 7-helix transmembrane proteins"/>
    <property type="match status" value="1"/>
</dbReference>
<keyword evidence="8" id="KW-1185">Reference proteome</keyword>
<dbReference type="GO" id="GO:0016020">
    <property type="term" value="C:membrane"/>
    <property type="evidence" value="ECO:0007669"/>
    <property type="project" value="UniProtKB-SubCell"/>
</dbReference>
<feature type="transmembrane region" description="Helical" evidence="5">
    <location>
        <begin position="234"/>
        <end position="253"/>
    </location>
</feature>
<feature type="transmembrane region" description="Helical" evidence="5">
    <location>
        <begin position="71"/>
        <end position="92"/>
    </location>
</feature>
<evidence type="ECO:0000256" key="1">
    <source>
        <dbReference type="ARBA" id="ARBA00004370"/>
    </source>
</evidence>
<evidence type="ECO:0000313" key="7">
    <source>
        <dbReference type="EMBL" id="KAK3796786.1"/>
    </source>
</evidence>
<evidence type="ECO:0000256" key="3">
    <source>
        <dbReference type="ARBA" id="ARBA00022989"/>
    </source>
</evidence>
<feature type="transmembrane region" description="Helical" evidence="5">
    <location>
        <begin position="155"/>
        <end position="177"/>
    </location>
</feature>
<dbReference type="InterPro" id="IPR017452">
    <property type="entry name" value="GPCR_Rhodpsn_7TM"/>
</dbReference>
<feature type="domain" description="G-protein coupled receptors family 1 profile" evidence="6">
    <location>
        <begin position="38"/>
        <end position="254"/>
    </location>
</feature>
<evidence type="ECO:0000313" key="8">
    <source>
        <dbReference type="Proteomes" id="UP001283361"/>
    </source>
</evidence>
<dbReference type="EMBL" id="JAWDGP010000847">
    <property type="protein sequence ID" value="KAK3796786.1"/>
    <property type="molecule type" value="Genomic_DNA"/>
</dbReference>
<feature type="transmembrane region" description="Helical" evidence="5">
    <location>
        <begin position="207"/>
        <end position="227"/>
    </location>
</feature>
<evidence type="ECO:0000256" key="2">
    <source>
        <dbReference type="ARBA" id="ARBA00022692"/>
    </source>
</evidence>
<proteinExistence type="predicted"/>
<evidence type="ECO:0000256" key="4">
    <source>
        <dbReference type="ARBA" id="ARBA00023136"/>
    </source>
</evidence>
<gene>
    <name evidence="7" type="ORF">RRG08_045792</name>
</gene>
<dbReference type="Proteomes" id="UP001283361">
    <property type="component" value="Unassembled WGS sequence"/>
</dbReference>
<keyword evidence="2 5" id="KW-0812">Transmembrane</keyword>
<dbReference type="PROSITE" id="PS50262">
    <property type="entry name" value="G_PROTEIN_RECEP_F1_2"/>
    <property type="match status" value="1"/>
</dbReference>
<sequence length="254" mass="28588">MCTEAYSREEISEISPVAVLPFLSDELYKVLHLVFGVASVLIIGSIAIPINVANIFVFWNMGLSDLSNLKFFVLSIFDFLTSILIMLIPFISPPLDTMMGSHYVTYITITELFAAPVMYAAMACGAWTTAIISMERCLCVLLPLKVKLFFTHRTTAVLLLGIFLYQAVVLFINFWAFSVKLETSQATNITNLVLDVSAFDERLNTLAYFYAITIPSVVCMLLCILALHIEIHSFVLYLQLWESLLFCFSSFHVL</sequence>
<dbReference type="SUPFAM" id="SSF81321">
    <property type="entry name" value="Family A G protein-coupled receptor-like"/>
    <property type="match status" value="1"/>
</dbReference>
<feature type="transmembrane region" description="Helical" evidence="5">
    <location>
        <begin position="30"/>
        <end position="59"/>
    </location>
</feature>
<evidence type="ECO:0000259" key="6">
    <source>
        <dbReference type="PROSITE" id="PS50262"/>
    </source>
</evidence>
<keyword evidence="4 5" id="KW-0472">Membrane</keyword>
<protein>
    <recommendedName>
        <fullName evidence="6">G-protein coupled receptors family 1 profile domain-containing protein</fullName>
    </recommendedName>
</protein>